<evidence type="ECO:0000313" key="3">
    <source>
        <dbReference type="Proteomes" id="UP000765509"/>
    </source>
</evidence>
<keyword evidence="3" id="KW-1185">Reference proteome</keyword>
<evidence type="ECO:0000313" key="2">
    <source>
        <dbReference type="EMBL" id="MBW0460705.1"/>
    </source>
</evidence>
<feature type="compositionally biased region" description="Polar residues" evidence="1">
    <location>
        <begin position="19"/>
        <end position="28"/>
    </location>
</feature>
<evidence type="ECO:0000256" key="1">
    <source>
        <dbReference type="SAM" id="MobiDB-lite"/>
    </source>
</evidence>
<feature type="region of interest" description="Disordered" evidence="1">
    <location>
        <begin position="1"/>
        <end position="51"/>
    </location>
</feature>
<protein>
    <submittedName>
        <fullName evidence="2">Uncharacterized protein</fullName>
    </submittedName>
</protein>
<proteinExistence type="predicted"/>
<reference evidence="2" key="1">
    <citation type="submission" date="2021-03" db="EMBL/GenBank/DDBJ databases">
        <title>Draft genome sequence of rust myrtle Austropuccinia psidii MF-1, a brazilian biotype.</title>
        <authorList>
            <person name="Quecine M.C."/>
            <person name="Pachon D.M.R."/>
            <person name="Bonatelli M.L."/>
            <person name="Correr F.H."/>
            <person name="Franceschini L.M."/>
            <person name="Leite T.F."/>
            <person name="Margarido G.R.A."/>
            <person name="Almeida C.A."/>
            <person name="Ferrarezi J.A."/>
            <person name="Labate C.A."/>
        </authorList>
    </citation>
    <scope>NUCLEOTIDE SEQUENCE</scope>
    <source>
        <strain evidence="2">MF-1</strain>
    </source>
</reference>
<dbReference type="EMBL" id="AVOT02000049">
    <property type="protein sequence ID" value="MBW0460705.1"/>
    <property type="molecule type" value="Genomic_DNA"/>
</dbReference>
<comment type="caution">
    <text evidence="2">The sequence shown here is derived from an EMBL/GenBank/DDBJ whole genome shotgun (WGS) entry which is preliminary data.</text>
</comment>
<organism evidence="2 3">
    <name type="scientific">Austropuccinia psidii MF-1</name>
    <dbReference type="NCBI Taxonomy" id="1389203"/>
    <lineage>
        <taxon>Eukaryota</taxon>
        <taxon>Fungi</taxon>
        <taxon>Dikarya</taxon>
        <taxon>Basidiomycota</taxon>
        <taxon>Pucciniomycotina</taxon>
        <taxon>Pucciniomycetes</taxon>
        <taxon>Pucciniales</taxon>
        <taxon>Sphaerophragmiaceae</taxon>
        <taxon>Austropuccinia</taxon>
    </lineage>
</organism>
<accession>A0A9Q3GAV2</accession>
<feature type="compositionally biased region" description="Low complexity" evidence="1">
    <location>
        <begin position="1"/>
        <end position="18"/>
    </location>
</feature>
<gene>
    <name evidence="2" type="ORF">O181_000420</name>
</gene>
<sequence>MNPQLSSPPQQSQSHNPQVTSHETNSNCEPGPKVDPMQEMEEPIGKSNFPSHFCSQASLNPPYPSSACPTSPTFCIIIYNTLVGSPSPSPYFPLVETSPVPSTEFPGNTSGYQKYTI</sequence>
<dbReference type="AlphaFoldDB" id="A0A9Q3GAV2"/>
<name>A0A9Q3GAV2_9BASI</name>
<dbReference type="Proteomes" id="UP000765509">
    <property type="component" value="Unassembled WGS sequence"/>
</dbReference>